<comment type="caution">
    <text evidence="6">The sequence shown here is derived from an EMBL/GenBank/DDBJ whole genome shotgun (WGS) entry which is preliminary data.</text>
</comment>
<evidence type="ECO:0000256" key="2">
    <source>
        <dbReference type="ARBA" id="ARBA00022676"/>
    </source>
</evidence>
<dbReference type="PANTHER" id="PTHR43630">
    <property type="entry name" value="POLY-BETA-1,6-N-ACETYL-D-GLUCOSAMINE SYNTHASE"/>
    <property type="match status" value="1"/>
</dbReference>
<reference evidence="6 7" key="1">
    <citation type="journal article" date="2016" name="Nat. Commun.">
        <title>Thousands of microbial genomes shed light on interconnected biogeochemical processes in an aquifer system.</title>
        <authorList>
            <person name="Anantharaman K."/>
            <person name="Brown C.T."/>
            <person name="Hug L.A."/>
            <person name="Sharon I."/>
            <person name="Castelle C.J."/>
            <person name="Probst A.J."/>
            <person name="Thomas B.C."/>
            <person name="Singh A."/>
            <person name="Wilkins M.J."/>
            <person name="Karaoz U."/>
            <person name="Brodie E.L."/>
            <person name="Williams K.H."/>
            <person name="Hubbard S.S."/>
            <person name="Banfield J.F."/>
        </authorList>
    </citation>
    <scope>NUCLEOTIDE SEQUENCE [LARGE SCALE GENOMIC DNA]</scope>
</reference>
<dbReference type="EMBL" id="MFZV01000044">
    <property type="protein sequence ID" value="OGK30467.1"/>
    <property type="molecule type" value="Genomic_DNA"/>
</dbReference>
<dbReference type="Proteomes" id="UP000177199">
    <property type="component" value="Unassembled WGS sequence"/>
</dbReference>
<evidence type="ECO:0000256" key="1">
    <source>
        <dbReference type="ARBA" id="ARBA00006739"/>
    </source>
</evidence>
<sequence>MIENSDLPKISIVIVTYNNERTISKCVQYIESQNYPKDRIEYLNIDGGSTDSTEKILRNHSFRIVKSPIPHNAEAQRAIGVKEAKNNLIVSIDADNYLPSSLWLRQMVQPFVDNKEVIYAGTLYYAYSKDDSILNRYCALFGGLDPVVFYIGKPDRLSYLYKEWTKDIIKETSGYYLVKFTSETLPTVGCNGVVYKRDVLLGYAKINPNEFFHIDVFADLIKKGFITFAIIKNDVYHDTAISLFVLMKKRIHFLTTYFLNSGSVKRRYLIYNPKFLENRIRLGLFILYTVTLIKPFIDSIRGYIKIRDSAWFLHPLICWIFLSTYSIAFLKKNIKSI</sequence>
<evidence type="ECO:0000259" key="5">
    <source>
        <dbReference type="Pfam" id="PF00535"/>
    </source>
</evidence>
<organism evidence="6 7">
    <name type="scientific">Candidatus Roizmanbacteria bacterium RIFCSPHIGHO2_12_FULL_33_9</name>
    <dbReference type="NCBI Taxonomy" id="1802045"/>
    <lineage>
        <taxon>Bacteria</taxon>
        <taxon>Candidatus Roizmaniibacteriota</taxon>
    </lineage>
</organism>
<protein>
    <recommendedName>
        <fullName evidence="5">Glycosyltransferase 2-like domain-containing protein</fullName>
    </recommendedName>
</protein>
<keyword evidence="4" id="KW-0472">Membrane</keyword>
<dbReference type="PANTHER" id="PTHR43630:SF1">
    <property type="entry name" value="POLY-BETA-1,6-N-ACETYL-D-GLUCOSAMINE SYNTHASE"/>
    <property type="match status" value="1"/>
</dbReference>
<name>A0A1F7HGV3_9BACT</name>
<dbReference type="Pfam" id="PF00535">
    <property type="entry name" value="Glycos_transf_2"/>
    <property type="match status" value="1"/>
</dbReference>
<keyword evidence="2" id="KW-0328">Glycosyltransferase</keyword>
<dbReference type="SUPFAM" id="SSF53448">
    <property type="entry name" value="Nucleotide-diphospho-sugar transferases"/>
    <property type="match status" value="1"/>
</dbReference>
<accession>A0A1F7HGV3</accession>
<evidence type="ECO:0000313" key="6">
    <source>
        <dbReference type="EMBL" id="OGK30467.1"/>
    </source>
</evidence>
<evidence type="ECO:0000256" key="3">
    <source>
        <dbReference type="ARBA" id="ARBA00022679"/>
    </source>
</evidence>
<gene>
    <name evidence="6" type="ORF">A3F29_00490</name>
</gene>
<dbReference type="GO" id="GO:0016757">
    <property type="term" value="F:glycosyltransferase activity"/>
    <property type="evidence" value="ECO:0007669"/>
    <property type="project" value="UniProtKB-KW"/>
</dbReference>
<dbReference type="InterPro" id="IPR029044">
    <property type="entry name" value="Nucleotide-diphossugar_trans"/>
</dbReference>
<keyword evidence="4" id="KW-0812">Transmembrane</keyword>
<proteinExistence type="inferred from homology"/>
<dbReference type="InterPro" id="IPR001173">
    <property type="entry name" value="Glyco_trans_2-like"/>
</dbReference>
<comment type="similarity">
    <text evidence="1">Belongs to the glycosyltransferase 2 family.</text>
</comment>
<keyword evidence="4" id="KW-1133">Transmembrane helix</keyword>
<evidence type="ECO:0000313" key="7">
    <source>
        <dbReference type="Proteomes" id="UP000177199"/>
    </source>
</evidence>
<evidence type="ECO:0000256" key="4">
    <source>
        <dbReference type="SAM" id="Phobius"/>
    </source>
</evidence>
<feature type="domain" description="Glycosyltransferase 2-like" evidence="5">
    <location>
        <begin position="11"/>
        <end position="137"/>
    </location>
</feature>
<feature type="transmembrane region" description="Helical" evidence="4">
    <location>
        <begin position="309"/>
        <end position="330"/>
    </location>
</feature>
<dbReference type="Gene3D" id="3.90.550.10">
    <property type="entry name" value="Spore Coat Polysaccharide Biosynthesis Protein SpsA, Chain A"/>
    <property type="match status" value="1"/>
</dbReference>
<keyword evidence="3" id="KW-0808">Transferase</keyword>
<dbReference type="AlphaFoldDB" id="A0A1F7HGV3"/>